<dbReference type="EMBL" id="OZ034820">
    <property type="protein sequence ID" value="CAL1400407.1"/>
    <property type="molecule type" value="Genomic_DNA"/>
</dbReference>
<feature type="transmembrane region" description="Helical" evidence="1">
    <location>
        <begin position="21"/>
        <end position="41"/>
    </location>
</feature>
<evidence type="ECO:0000313" key="2">
    <source>
        <dbReference type="EMBL" id="CAL1400407.1"/>
    </source>
</evidence>
<evidence type="ECO:0000256" key="1">
    <source>
        <dbReference type="SAM" id="Phobius"/>
    </source>
</evidence>
<reference evidence="2 3" key="1">
    <citation type="submission" date="2024-04" db="EMBL/GenBank/DDBJ databases">
        <authorList>
            <person name="Fracassetti M."/>
        </authorList>
    </citation>
    <scope>NUCLEOTIDE SEQUENCE [LARGE SCALE GENOMIC DNA]</scope>
</reference>
<dbReference type="Proteomes" id="UP001497516">
    <property type="component" value="Chromosome 7"/>
</dbReference>
<dbReference type="AlphaFoldDB" id="A0AAV2FQY0"/>
<gene>
    <name evidence="2" type="ORF">LTRI10_LOCUS40539</name>
</gene>
<accession>A0AAV2FQY0</accession>
<keyword evidence="1" id="KW-0472">Membrane</keyword>
<organism evidence="2 3">
    <name type="scientific">Linum trigynum</name>
    <dbReference type="NCBI Taxonomy" id="586398"/>
    <lineage>
        <taxon>Eukaryota</taxon>
        <taxon>Viridiplantae</taxon>
        <taxon>Streptophyta</taxon>
        <taxon>Embryophyta</taxon>
        <taxon>Tracheophyta</taxon>
        <taxon>Spermatophyta</taxon>
        <taxon>Magnoliopsida</taxon>
        <taxon>eudicotyledons</taxon>
        <taxon>Gunneridae</taxon>
        <taxon>Pentapetalae</taxon>
        <taxon>rosids</taxon>
        <taxon>fabids</taxon>
        <taxon>Malpighiales</taxon>
        <taxon>Linaceae</taxon>
        <taxon>Linum</taxon>
    </lineage>
</organism>
<keyword evidence="1" id="KW-1133">Transmembrane helix</keyword>
<keyword evidence="1" id="KW-0812">Transmembrane</keyword>
<evidence type="ECO:0000313" key="3">
    <source>
        <dbReference type="Proteomes" id="UP001497516"/>
    </source>
</evidence>
<keyword evidence="3" id="KW-1185">Reference proteome</keyword>
<name>A0AAV2FQY0_9ROSI</name>
<protein>
    <submittedName>
        <fullName evidence="2">Uncharacterized protein</fullName>
    </submittedName>
</protein>
<sequence length="76" mass="8587">MEHIRLTKTQPSLQEATNLERRWSICALGVYLILVFTVKGIRGCFSCSTNPKPSLVIIIELHAHHRGVVPTFKKTT</sequence>
<proteinExistence type="predicted"/>